<keyword evidence="8" id="KW-0539">Nucleus</keyword>
<evidence type="ECO:0000256" key="1">
    <source>
        <dbReference type="ARBA" id="ARBA00004123"/>
    </source>
</evidence>
<keyword evidence="12" id="KW-1185">Reference proteome</keyword>
<dbReference type="PROSITE" id="PS51192">
    <property type="entry name" value="HELICASE_ATP_BIND_1"/>
    <property type="match status" value="1"/>
</dbReference>
<dbReference type="Pfam" id="PF24580">
    <property type="entry name" value="DUF7607"/>
    <property type="match status" value="1"/>
</dbReference>
<evidence type="ECO:0000313" key="12">
    <source>
        <dbReference type="Proteomes" id="UP000285146"/>
    </source>
</evidence>
<name>A0A423XM26_9PEZI</name>
<feature type="region of interest" description="Disordered" evidence="9">
    <location>
        <begin position="440"/>
        <end position="460"/>
    </location>
</feature>
<dbReference type="InterPro" id="IPR027417">
    <property type="entry name" value="P-loop_NTPase"/>
</dbReference>
<keyword evidence="7" id="KW-0238">DNA-binding</keyword>
<dbReference type="PANTHER" id="PTHR45797:SF1">
    <property type="entry name" value="HELICASE ARIP4"/>
    <property type="match status" value="1"/>
</dbReference>
<feature type="region of interest" description="Disordered" evidence="9">
    <location>
        <begin position="1482"/>
        <end position="1513"/>
    </location>
</feature>
<dbReference type="Proteomes" id="UP000285146">
    <property type="component" value="Unassembled WGS sequence"/>
</dbReference>
<evidence type="ECO:0000256" key="5">
    <source>
        <dbReference type="ARBA" id="ARBA00022806"/>
    </source>
</evidence>
<dbReference type="SUPFAM" id="SSF52540">
    <property type="entry name" value="P-loop containing nucleoside triphosphate hydrolases"/>
    <property type="match status" value="2"/>
</dbReference>
<dbReference type="CDD" id="cd18793">
    <property type="entry name" value="SF2_C_SNF"/>
    <property type="match status" value="1"/>
</dbReference>
<proteinExistence type="inferred from homology"/>
<dbReference type="InterPro" id="IPR056026">
    <property type="entry name" value="DUF7607"/>
</dbReference>
<feature type="region of interest" description="Disordered" evidence="9">
    <location>
        <begin position="100"/>
        <end position="138"/>
    </location>
</feature>
<dbReference type="Gene3D" id="3.40.50.10810">
    <property type="entry name" value="Tandem AAA-ATPase domain"/>
    <property type="match status" value="1"/>
</dbReference>
<feature type="compositionally biased region" description="Polar residues" evidence="9">
    <location>
        <begin position="1695"/>
        <end position="1706"/>
    </location>
</feature>
<feature type="compositionally biased region" description="Basic and acidic residues" evidence="9">
    <location>
        <begin position="725"/>
        <end position="737"/>
    </location>
</feature>
<reference evidence="11 12" key="1">
    <citation type="submission" date="2015-09" db="EMBL/GenBank/DDBJ databases">
        <title>Host preference determinants of Valsa canker pathogens revealed by comparative genomics.</title>
        <authorList>
            <person name="Yin Z."/>
            <person name="Huang L."/>
        </authorList>
    </citation>
    <scope>NUCLEOTIDE SEQUENCE [LARGE SCALE GENOMIC DNA]</scope>
    <source>
        <strain evidence="11 12">SXYLt</strain>
    </source>
</reference>
<evidence type="ECO:0000256" key="2">
    <source>
        <dbReference type="ARBA" id="ARBA00007025"/>
    </source>
</evidence>
<feature type="domain" description="Helicase ATP-binding" evidence="10">
    <location>
        <begin position="795"/>
        <end position="982"/>
    </location>
</feature>
<evidence type="ECO:0000256" key="9">
    <source>
        <dbReference type="SAM" id="MobiDB-lite"/>
    </source>
</evidence>
<dbReference type="InParanoid" id="A0A423XM26"/>
<feature type="region of interest" description="Disordered" evidence="9">
    <location>
        <begin position="712"/>
        <end position="742"/>
    </location>
</feature>
<dbReference type="SMART" id="SM00487">
    <property type="entry name" value="DEXDc"/>
    <property type="match status" value="1"/>
</dbReference>
<dbReference type="InterPro" id="IPR014001">
    <property type="entry name" value="Helicase_ATP-bd"/>
</dbReference>
<dbReference type="InterPro" id="IPR038718">
    <property type="entry name" value="SNF2-like_sf"/>
</dbReference>
<feature type="region of interest" description="Disordered" evidence="9">
    <location>
        <begin position="473"/>
        <end position="564"/>
    </location>
</feature>
<dbReference type="GO" id="GO:0005634">
    <property type="term" value="C:nucleus"/>
    <property type="evidence" value="ECO:0007669"/>
    <property type="project" value="UniProtKB-SubCell"/>
</dbReference>
<feature type="region of interest" description="Disordered" evidence="9">
    <location>
        <begin position="1659"/>
        <end position="1769"/>
    </location>
</feature>
<evidence type="ECO:0000313" key="11">
    <source>
        <dbReference type="EMBL" id="ROW17590.1"/>
    </source>
</evidence>
<dbReference type="STRING" id="1230097.A0A423XM26"/>
<feature type="compositionally biased region" description="Basic and acidic residues" evidence="9">
    <location>
        <begin position="112"/>
        <end position="121"/>
    </location>
</feature>
<evidence type="ECO:0000256" key="4">
    <source>
        <dbReference type="ARBA" id="ARBA00022801"/>
    </source>
</evidence>
<protein>
    <recommendedName>
        <fullName evidence="10">Helicase ATP-binding domain-containing protein</fullName>
    </recommendedName>
</protein>
<feature type="compositionally biased region" description="Polar residues" evidence="9">
    <location>
        <begin position="1498"/>
        <end position="1510"/>
    </location>
</feature>
<dbReference type="InterPro" id="IPR049730">
    <property type="entry name" value="SNF2/RAD54-like_C"/>
</dbReference>
<feature type="compositionally biased region" description="Basic and acidic residues" evidence="9">
    <location>
        <begin position="440"/>
        <end position="451"/>
    </location>
</feature>
<evidence type="ECO:0000259" key="10">
    <source>
        <dbReference type="PROSITE" id="PS51192"/>
    </source>
</evidence>
<dbReference type="Gene3D" id="3.40.50.300">
    <property type="entry name" value="P-loop containing nucleotide triphosphate hydrolases"/>
    <property type="match status" value="1"/>
</dbReference>
<gene>
    <name evidence="11" type="ORF">VPNG_00757</name>
</gene>
<dbReference type="Pfam" id="PF00176">
    <property type="entry name" value="SNF2-rel_dom"/>
    <property type="match status" value="1"/>
</dbReference>
<dbReference type="InterPro" id="IPR044574">
    <property type="entry name" value="ARIP4-like"/>
</dbReference>
<sequence length="1769" mass="196923">MPKGSAADDPFDWGVERVVKELCTSDRTWKPTPRAKFPDPDELAEKLRDGEYDGDLLLSSTEKDILKDLGITRPKYKAALQCAIRQFRSRSVKYKKYQKYLDQTNDDTDSDNDNRQHERPSEASNMAFTPVSDVSGPTTMRHRESVQNIADAMQIDEDLAEPPSKKRRLAASAITTTDRASIPQDQVFNMSFVPTEADTLSSNVVQPDNVSASLNKAESVLPDNHTSSTSDQVPAIFLEDIMESLKSNPGAYWGNGKLPKKTEIIDPMTIADADPSVGFGWGEPKPFGRARKKYVHDVVQRYLLHPEGRNIPVEDPILPAYVETQLKQMVEECATKCREVTLPKEKYKAYTLWNKVRKYGTRRAEVEVLSNQLQTAEKGLEKVLKALKDNQYSSVADLRALSPFLEPHVLQIEHVKWLIRVINSPKAPEKVERPRAQVRKELKQRSAKDGIDIWSEDEPEDDLRDFIVEDDLHQEPEAPPHGPRGPDVHAMDIDQSDSDRSADPAQSFISSTDESVEVHDLTNIDQAPSQDSELIDMVISPSRKPGSSQVIATTGASSASEEPPLSDLKAIVNKGSLYWETQGDAQRLIINILWNQSPVMKRSVFNVVNHTERNECWEQCIEYACNNADKTFDKSRDKPTRERVWHNTSLLVVRLFNVHVQGLSSSPSALIHKDYITSLNWVRENKHHFDSFWDFLKLIAVYFEAHRNTVAKHANSQGQPTPSAEQRDERRQQEQQKRRLQLRKQVEVSRLPHEQSRLIINESKLDGQNLVYINPEIAPLIKDHQIDGVRFMWDQLLSGSNQGCLLAHTMGLGKTMQVITLLSAIQDAAKSSDPQVSCQIPDHLKESRTLILCPAGLLNNWMDELIYWAPEGHLGGLFSVDATLSEQERNDTVRDWADHGGVLIIGYTMLTQISKNGELLQLILDKPSIVVGDEAHHLKNSASQISGIANRFKTHTRLALTGSPLANNVVEYYSMIEWVAPGFLGDKKWFSAEYAKPISEGLYEDSSIADRRNAKIRLAALRQIVAPKVHRRTVGTLKDTLPPKQEFIVHLDLSNIQRAVYLTYLRGVKGAHTDMNSASLWNLKYTLGILLAHPQLLIRKLGEVQRNRAKIDSRTGADKDDDGGSMEVLPPQVVSDTLEVLATQPGSTDLKTSFKMLVLFKILDEAAGLGENVLVFSQSLPTLNFIEEGCKERQKPYMRLDGSTKVAGRQAQVFKNQLASRVVDKKDLLPKARQITEYFTEPQQVEHQDLSVHRAKDIILDALLDAHEINVGISSICTTETFEEEDTQQLPQQDQLEAEHLARQTSHMKTLTDGHAYYYQPLQQHYGEVRSTPSCSTSDLSIHLQAPAFTSAVEIAAAASPPATRLATVLDTRTEAVPPGAHSTATNFLPLTNADFTTTTVQAITTGNSRESHWTNPAASLLSDVYTAAANQQHDTSRMMNSFTKSLEDPASRIPQNIPATASNMGWCANDDQLPDQASLKPRHMAAAGDQDPPASQMPRSMSFGESPQAVQPGVSWPSMISEGSRLSTPMADLPKGLSSSSMGITQMGNAPVAAGAGIALRRRDNAPITMGPSSSRRSNSAGLSDGMEGLRQVLEAQAPSELKHKVPVVVTQLQKHFTGGGLQRSLLWNRLKEHVENQPNRVEVILQGLVPPQNVAEVTKDPRSDLGGLLDGARLAQGRSGRKDPDHTHRMLQRSITSSDQQNGESTRKAQDMAAIREVYRNRQSRSSKPQKPERPQKIKSENSERRRYTTPAAGQGGTSSDPLVIDD</sequence>
<keyword evidence="6" id="KW-0067">ATP-binding</keyword>
<accession>A0A423XM26</accession>
<comment type="similarity">
    <text evidence="2">Belongs to the SNF2/RAD54 helicase family.</text>
</comment>
<feature type="compositionally biased region" description="Polar residues" evidence="9">
    <location>
        <begin position="545"/>
        <end position="560"/>
    </location>
</feature>
<evidence type="ECO:0000256" key="7">
    <source>
        <dbReference type="ARBA" id="ARBA00023125"/>
    </source>
</evidence>
<dbReference type="EMBL" id="LKEB01000002">
    <property type="protein sequence ID" value="ROW17590.1"/>
    <property type="molecule type" value="Genomic_DNA"/>
</dbReference>
<keyword evidence="4" id="KW-0378">Hydrolase</keyword>
<evidence type="ECO:0000256" key="3">
    <source>
        <dbReference type="ARBA" id="ARBA00022741"/>
    </source>
</evidence>
<feature type="compositionally biased region" description="Basic and acidic residues" evidence="9">
    <location>
        <begin position="1732"/>
        <end position="1749"/>
    </location>
</feature>
<dbReference type="InterPro" id="IPR000330">
    <property type="entry name" value="SNF2_N"/>
</dbReference>
<dbReference type="PANTHER" id="PTHR45797">
    <property type="entry name" value="RAD54-LIKE"/>
    <property type="match status" value="1"/>
</dbReference>
<dbReference type="OrthoDB" id="2020972at2759"/>
<evidence type="ECO:0000256" key="6">
    <source>
        <dbReference type="ARBA" id="ARBA00022840"/>
    </source>
</evidence>
<feature type="compositionally biased region" description="Low complexity" evidence="9">
    <location>
        <begin position="1666"/>
        <end position="1680"/>
    </location>
</feature>
<dbReference type="GO" id="GO:0005524">
    <property type="term" value="F:ATP binding"/>
    <property type="evidence" value="ECO:0007669"/>
    <property type="project" value="UniProtKB-KW"/>
</dbReference>
<feature type="compositionally biased region" description="Polar residues" evidence="9">
    <location>
        <begin position="714"/>
        <end position="724"/>
    </location>
</feature>
<feature type="compositionally biased region" description="Basic and acidic residues" evidence="9">
    <location>
        <begin position="473"/>
        <end position="502"/>
    </location>
</feature>
<dbReference type="GO" id="GO:0003677">
    <property type="term" value="F:DNA binding"/>
    <property type="evidence" value="ECO:0007669"/>
    <property type="project" value="UniProtKB-KW"/>
</dbReference>
<comment type="caution">
    <text evidence="11">The sequence shown here is derived from an EMBL/GenBank/DDBJ whole genome shotgun (WGS) entry which is preliminary data.</text>
</comment>
<dbReference type="GO" id="GO:0016887">
    <property type="term" value="F:ATP hydrolysis activity"/>
    <property type="evidence" value="ECO:0007669"/>
    <property type="project" value="InterPro"/>
</dbReference>
<organism evidence="11 12">
    <name type="scientific">Cytospora leucostoma</name>
    <dbReference type="NCBI Taxonomy" id="1230097"/>
    <lineage>
        <taxon>Eukaryota</taxon>
        <taxon>Fungi</taxon>
        <taxon>Dikarya</taxon>
        <taxon>Ascomycota</taxon>
        <taxon>Pezizomycotina</taxon>
        <taxon>Sordariomycetes</taxon>
        <taxon>Sordariomycetidae</taxon>
        <taxon>Diaporthales</taxon>
        <taxon>Cytosporaceae</taxon>
        <taxon>Cytospora</taxon>
    </lineage>
</organism>
<dbReference type="GO" id="GO:0004386">
    <property type="term" value="F:helicase activity"/>
    <property type="evidence" value="ECO:0007669"/>
    <property type="project" value="UniProtKB-KW"/>
</dbReference>
<evidence type="ECO:0000256" key="8">
    <source>
        <dbReference type="ARBA" id="ARBA00023242"/>
    </source>
</evidence>
<feature type="compositionally biased region" description="Polar residues" evidence="9">
    <location>
        <begin position="523"/>
        <end position="532"/>
    </location>
</feature>
<comment type="subcellular location">
    <subcellularLocation>
        <location evidence="1">Nucleus</location>
    </subcellularLocation>
</comment>
<keyword evidence="3" id="KW-0547">Nucleotide-binding</keyword>
<keyword evidence="5" id="KW-0347">Helicase</keyword>